<dbReference type="PANTHER" id="PTHR40076">
    <property type="entry name" value="MEMBRANE PROTEIN-RELATED"/>
    <property type="match status" value="1"/>
</dbReference>
<dbReference type="AlphaFoldDB" id="A0A1G6MSG7"/>
<evidence type="ECO:0000313" key="3">
    <source>
        <dbReference type="EMBL" id="SDC58167.1"/>
    </source>
</evidence>
<feature type="transmembrane region" description="Helical" evidence="2">
    <location>
        <begin position="247"/>
        <end position="271"/>
    </location>
</feature>
<evidence type="ECO:0000313" key="4">
    <source>
        <dbReference type="Proteomes" id="UP000199417"/>
    </source>
</evidence>
<evidence type="ECO:0000256" key="1">
    <source>
        <dbReference type="SAM" id="MobiDB-lite"/>
    </source>
</evidence>
<gene>
    <name evidence="3" type="ORF">SAMN05444580_101283</name>
</gene>
<sequence>MLALPNGEKFNHDAVDKGTQVSENPPPGDPNTGRNPDPNYPQNPPQNPAGGYPPPPAGGYPPPPPPNYGQPGNPQQGGAPNMPGGYPPPPGYGAPGSYPPPPGQGGYMPPPPPGYGPPAQPPPGFGGPGGVPRLTVGDALGYAWNKYKANAGVWIGILLVIVLIEVALNLIFGRDSDSMDLASFYTLWSVIGTIVSVVVGYLVNAALVRGALHELDGNTPTIGSFFQFTNVGAVILASLLVGLMSGIGFLLLIIPGIIIVFLTWWTLQFVIDQQQDAIPAIKSSFGAISQNVGPLALLTLALIALNIVGFLLCLVGLLVSYPVTIIASTYAYRVVVGGRVAP</sequence>
<protein>
    <submittedName>
        <fullName evidence="3">Uncharacterized membrane protein</fullName>
    </submittedName>
</protein>
<feature type="transmembrane region" description="Helical" evidence="2">
    <location>
        <begin position="292"/>
        <end position="319"/>
    </location>
</feature>
<feature type="transmembrane region" description="Helical" evidence="2">
    <location>
        <begin position="220"/>
        <end position="241"/>
    </location>
</feature>
<dbReference type="STRING" id="168276.SAMN05444580_101283"/>
<feature type="transmembrane region" description="Helical" evidence="2">
    <location>
        <begin position="184"/>
        <end position="208"/>
    </location>
</feature>
<name>A0A1G6MSG7_9NOCA</name>
<keyword evidence="2" id="KW-0472">Membrane</keyword>
<organism evidence="3 4">
    <name type="scientific">Rhodococcus tukisamuensis</name>
    <dbReference type="NCBI Taxonomy" id="168276"/>
    <lineage>
        <taxon>Bacteria</taxon>
        <taxon>Bacillati</taxon>
        <taxon>Actinomycetota</taxon>
        <taxon>Actinomycetes</taxon>
        <taxon>Mycobacteriales</taxon>
        <taxon>Nocardiaceae</taxon>
        <taxon>Rhodococcus</taxon>
    </lineage>
</organism>
<feature type="transmembrane region" description="Helical" evidence="2">
    <location>
        <begin position="151"/>
        <end position="172"/>
    </location>
</feature>
<keyword evidence="2" id="KW-1133">Transmembrane helix</keyword>
<feature type="compositionally biased region" description="Pro residues" evidence="1">
    <location>
        <begin position="38"/>
        <end position="68"/>
    </location>
</feature>
<dbReference type="EMBL" id="FNAB01000001">
    <property type="protein sequence ID" value="SDC58167.1"/>
    <property type="molecule type" value="Genomic_DNA"/>
</dbReference>
<dbReference type="Proteomes" id="UP000199417">
    <property type="component" value="Unassembled WGS sequence"/>
</dbReference>
<feature type="compositionally biased region" description="Pro residues" evidence="1">
    <location>
        <begin position="85"/>
        <end position="125"/>
    </location>
</feature>
<feature type="compositionally biased region" description="Low complexity" evidence="1">
    <location>
        <begin position="69"/>
        <end position="84"/>
    </location>
</feature>
<keyword evidence="2" id="KW-0812">Transmembrane</keyword>
<dbReference type="InterPro" id="IPR010380">
    <property type="entry name" value="DUF975"/>
</dbReference>
<evidence type="ECO:0000256" key="2">
    <source>
        <dbReference type="SAM" id="Phobius"/>
    </source>
</evidence>
<accession>A0A1G6MSG7</accession>
<reference evidence="3 4" key="1">
    <citation type="submission" date="2016-10" db="EMBL/GenBank/DDBJ databases">
        <authorList>
            <person name="de Groot N.N."/>
        </authorList>
    </citation>
    <scope>NUCLEOTIDE SEQUENCE [LARGE SCALE GENOMIC DNA]</scope>
    <source>
        <strain evidence="3 4">JCM 11308</strain>
    </source>
</reference>
<keyword evidence="4" id="KW-1185">Reference proteome</keyword>
<dbReference type="PANTHER" id="PTHR40076:SF1">
    <property type="entry name" value="MEMBRANE PROTEIN"/>
    <property type="match status" value="1"/>
</dbReference>
<proteinExistence type="predicted"/>
<feature type="region of interest" description="Disordered" evidence="1">
    <location>
        <begin position="1"/>
        <end position="130"/>
    </location>
</feature>